<organism evidence="1 2">
    <name type="scientific">Sphaerisporangium aureirubrum</name>
    <dbReference type="NCBI Taxonomy" id="1544736"/>
    <lineage>
        <taxon>Bacteria</taxon>
        <taxon>Bacillati</taxon>
        <taxon>Actinomycetota</taxon>
        <taxon>Actinomycetes</taxon>
        <taxon>Streptosporangiales</taxon>
        <taxon>Streptosporangiaceae</taxon>
        <taxon>Sphaerisporangium</taxon>
    </lineage>
</organism>
<dbReference type="Proteomes" id="UP001596137">
    <property type="component" value="Unassembled WGS sequence"/>
</dbReference>
<name>A0ABW1NGZ6_9ACTN</name>
<keyword evidence="2" id="KW-1185">Reference proteome</keyword>
<dbReference type="EMBL" id="JBHSRF010000017">
    <property type="protein sequence ID" value="MFC6082406.1"/>
    <property type="molecule type" value="Genomic_DNA"/>
</dbReference>
<protein>
    <submittedName>
        <fullName evidence="1">Uncharacterized protein</fullName>
    </submittedName>
</protein>
<reference evidence="2" key="1">
    <citation type="journal article" date="2019" name="Int. J. Syst. Evol. Microbiol.">
        <title>The Global Catalogue of Microorganisms (GCM) 10K type strain sequencing project: providing services to taxonomists for standard genome sequencing and annotation.</title>
        <authorList>
            <consortium name="The Broad Institute Genomics Platform"/>
            <consortium name="The Broad Institute Genome Sequencing Center for Infectious Disease"/>
            <person name="Wu L."/>
            <person name="Ma J."/>
        </authorList>
    </citation>
    <scope>NUCLEOTIDE SEQUENCE [LARGE SCALE GENOMIC DNA]</scope>
    <source>
        <strain evidence="2">JCM 30346</strain>
    </source>
</reference>
<dbReference type="RefSeq" id="WP_380752362.1">
    <property type="nucleotide sequence ID" value="NZ_JBHSRF010000017.1"/>
</dbReference>
<sequence>MDDLARTMAALYESALPGDLVEAYRARLHLSPVELALLAEGAVEDFDPHELRARLDLAAGRPDDEFARHGCEAGEAATVRAWAQEWADQLGLDLAEEEPWTDEP</sequence>
<comment type="caution">
    <text evidence="1">The sequence shown here is derived from an EMBL/GenBank/DDBJ whole genome shotgun (WGS) entry which is preliminary data.</text>
</comment>
<evidence type="ECO:0000313" key="2">
    <source>
        <dbReference type="Proteomes" id="UP001596137"/>
    </source>
</evidence>
<evidence type="ECO:0000313" key="1">
    <source>
        <dbReference type="EMBL" id="MFC6082406.1"/>
    </source>
</evidence>
<accession>A0ABW1NGZ6</accession>
<gene>
    <name evidence="1" type="ORF">ACFP1K_14670</name>
</gene>
<proteinExistence type="predicted"/>